<name>A0A8X6L8T8_TRICU</name>
<protein>
    <submittedName>
        <fullName evidence="1">Uncharacterized protein</fullName>
    </submittedName>
</protein>
<reference evidence="1" key="1">
    <citation type="submission" date="2020-07" db="EMBL/GenBank/DDBJ databases">
        <title>Multicomponent nature underlies the extraordinary mechanical properties of spider dragline silk.</title>
        <authorList>
            <person name="Kono N."/>
            <person name="Nakamura H."/>
            <person name="Mori M."/>
            <person name="Yoshida Y."/>
            <person name="Ohtoshi R."/>
            <person name="Malay A.D."/>
            <person name="Moran D.A.P."/>
            <person name="Tomita M."/>
            <person name="Numata K."/>
            <person name="Arakawa K."/>
        </authorList>
    </citation>
    <scope>NUCLEOTIDE SEQUENCE</scope>
</reference>
<accession>A0A8X6L8T8</accession>
<sequence>MELRSHSPIYVCLESLEASRDFLLGYTAVPPSLFETNLDRIQEDWDCYFGWSDANGLHWLFCEAYNDPC</sequence>
<dbReference type="EMBL" id="BMAO01005182">
    <property type="protein sequence ID" value="GFQ99756.1"/>
    <property type="molecule type" value="Genomic_DNA"/>
</dbReference>
<organism evidence="1 2">
    <name type="scientific">Trichonephila clavata</name>
    <name type="common">Joro spider</name>
    <name type="synonym">Nephila clavata</name>
    <dbReference type="NCBI Taxonomy" id="2740835"/>
    <lineage>
        <taxon>Eukaryota</taxon>
        <taxon>Metazoa</taxon>
        <taxon>Ecdysozoa</taxon>
        <taxon>Arthropoda</taxon>
        <taxon>Chelicerata</taxon>
        <taxon>Arachnida</taxon>
        <taxon>Araneae</taxon>
        <taxon>Araneomorphae</taxon>
        <taxon>Entelegynae</taxon>
        <taxon>Araneoidea</taxon>
        <taxon>Nephilidae</taxon>
        <taxon>Trichonephila</taxon>
    </lineage>
</organism>
<proteinExistence type="predicted"/>
<evidence type="ECO:0000313" key="2">
    <source>
        <dbReference type="Proteomes" id="UP000887116"/>
    </source>
</evidence>
<dbReference type="AlphaFoldDB" id="A0A8X6L8T8"/>
<evidence type="ECO:0000313" key="1">
    <source>
        <dbReference type="EMBL" id="GFQ99756.1"/>
    </source>
</evidence>
<dbReference type="Proteomes" id="UP000887116">
    <property type="component" value="Unassembled WGS sequence"/>
</dbReference>
<keyword evidence="2" id="KW-1185">Reference proteome</keyword>
<dbReference type="OrthoDB" id="10366209at2759"/>
<gene>
    <name evidence="1" type="ORF">TNCT_376631</name>
</gene>
<comment type="caution">
    <text evidence="1">The sequence shown here is derived from an EMBL/GenBank/DDBJ whole genome shotgun (WGS) entry which is preliminary data.</text>
</comment>